<dbReference type="Proteomes" id="UP000242180">
    <property type="component" value="Unassembled WGS sequence"/>
</dbReference>
<dbReference type="InterPro" id="IPR036291">
    <property type="entry name" value="NAD(P)-bd_dom_sf"/>
</dbReference>
<accession>A0A1X2HP30</accession>
<keyword evidence="2" id="KW-0560">Oxidoreductase</keyword>
<evidence type="ECO:0008006" key="6">
    <source>
        <dbReference type="Google" id="ProtNLM"/>
    </source>
</evidence>
<dbReference type="InterPro" id="IPR002347">
    <property type="entry name" value="SDR_fam"/>
</dbReference>
<dbReference type="Gene3D" id="3.40.50.720">
    <property type="entry name" value="NAD(P)-binding Rossmann-like Domain"/>
    <property type="match status" value="1"/>
</dbReference>
<dbReference type="Pfam" id="PF00106">
    <property type="entry name" value="adh_short"/>
    <property type="match status" value="1"/>
</dbReference>
<sequence>MTESSEFSGKVAVITGGSRGIGKAVAAALVARGAHVVIGDVLDEEGEATAEELNKQSGSKVASFLRTDVTTYKDLVALFELAEKEFGGVDIAFLNAGISGVGSDPFSPLDDEMDELIVNVNLMGVIKGTKVAIRHMAKRGGGTIVNTASFYGFCTTDSVSSYAATKHAVIGYTRSFKTLPQVCNVRVNAVCPYYCDTDIIGMTKEIPEDQLPPMGTLVKKLPRVTLQTVVAAVLRLIQDKSLNAQALLALPGDAIQAVGLPLELDVEKAPEVIQAYKDYERTIVPYHRTQLQDALHAHKL</sequence>
<dbReference type="PANTHER" id="PTHR44229">
    <property type="entry name" value="15-HYDROXYPROSTAGLANDIN DEHYDROGENASE [NAD(+)]"/>
    <property type="match status" value="1"/>
</dbReference>
<dbReference type="GO" id="GO:0016616">
    <property type="term" value="F:oxidoreductase activity, acting on the CH-OH group of donors, NAD or NADP as acceptor"/>
    <property type="evidence" value="ECO:0007669"/>
    <property type="project" value="TreeGrafter"/>
</dbReference>
<proteinExistence type="inferred from homology"/>
<dbReference type="GO" id="GO:0005737">
    <property type="term" value="C:cytoplasm"/>
    <property type="evidence" value="ECO:0007669"/>
    <property type="project" value="TreeGrafter"/>
</dbReference>
<comment type="caution">
    <text evidence="4">The sequence shown here is derived from an EMBL/GenBank/DDBJ whole genome shotgun (WGS) entry which is preliminary data.</text>
</comment>
<gene>
    <name evidence="4" type="ORF">BCR43DRAFT_486444</name>
</gene>
<comment type="similarity">
    <text evidence="1 3">Belongs to the short-chain dehydrogenases/reductases (SDR) family.</text>
</comment>
<keyword evidence="5" id="KW-1185">Reference proteome</keyword>
<protein>
    <recommendedName>
        <fullName evidence="6">NAD(P)-binding protein</fullName>
    </recommendedName>
</protein>
<evidence type="ECO:0000256" key="1">
    <source>
        <dbReference type="ARBA" id="ARBA00006484"/>
    </source>
</evidence>
<evidence type="ECO:0000313" key="4">
    <source>
        <dbReference type="EMBL" id="ORZ01140.1"/>
    </source>
</evidence>
<dbReference type="OrthoDB" id="5840532at2759"/>
<dbReference type="AlphaFoldDB" id="A0A1X2HP30"/>
<evidence type="ECO:0000256" key="3">
    <source>
        <dbReference type="RuleBase" id="RU000363"/>
    </source>
</evidence>
<evidence type="ECO:0000313" key="5">
    <source>
        <dbReference type="Proteomes" id="UP000242180"/>
    </source>
</evidence>
<dbReference type="PRINTS" id="PR00081">
    <property type="entry name" value="GDHRDH"/>
</dbReference>
<organism evidence="4 5">
    <name type="scientific">Syncephalastrum racemosum</name>
    <name type="common">Filamentous fungus</name>
    <dbReference type="NCBI Taxonomy" id="13706"/>
    <lineage>
        <taxon>Eukaryota</taxon>
        <taxon>Fungi</taxon>
        <taxon>Fungi incertae sedis</taxon>
        <taxon>Mucoromycota</taxon>
        <taxon>Mucoromycotina</taxon>
        <taxon>Mucoromycetes</taxon>
        <taxon>Mucorales</taxon>
        <taxon>Syncephalastraceae</taxon>
        <taxon>Syncephalastrum</taxon>
    </lineage>
</organism>
<dbReference type="OMA" id="SCKYHEF"/>
<dbReference type="SUPFAM" id="SSF51735">
    <property type="entry name" value="NAD(P)-binding Rossmann-fold domains"/>
    <property type="match status" value="1"/>
</dbReference>
<dbReference type="InParanoid" id="A0A1X2HP30"/>
<dbReference type="PRINTS" id="PR00080">
    <property type="entry name" value="SDRFAMILY"/>
</dbReference>
<dbReference type="STRING" id="13706.A0A1X2HP30"/>
<name>A0A1X2HP30_SYNRA</name>
<dbReference type="FunFam" id="3.40.50.720:FF:000084">
    <property type="entry name" value="Short-chain dehydrogenase reductase"/>
    <property type="match status" value="1"/>
</dbReference>
<evidence type="ECO:0000256" key="2">
    <source>
        <dbReference type="ARBA" id="ARBA00023002"/>
    </source>
</evidence>
<dbReference type="EMBL" id="MCGN01000002">
    <property type="protein sequence ID" value="ORZ01140.1"/>
    <property type="molecule type" value="Genomic_DNA"/>
</dbReference>
<reference evidence="4 5" key="1">
    <citation type="submission" date="2016-07" db="EMBL/GenBank/DDBJ databases">
        <title>Pervasive Adenine N6-methylation of Active Genes in Fungi.</title>
        <authorList>
            <consortium name="DOE Joint Genome Institute"/>
            <person name="Mondo S.J."/>
            <person name="Dannebaum R.O."/>
            <person name="Kuo R.C."/>
            <person name="Labutti K."/>
            <person name="Haridas S."/>
            <person name="Kuo A."/>
            <person name="Salamov A."/>
            <person name="Ahrendt S.R."/>
            <person name="Lipzen A."/>
            <person name="Sullivan W."/>
            <person name="Andreopoulos W.B."/>
            <person name="Clum A."/>
            <person name="Lindquist E."/>
            <person name="Daum C."/>
            <person name="Ramamoorthy G.K."/>
            <person name="Gryganskyi A."/>
            <person name="Culley D."/>
            <person name="Magnuson J.K."/>
            <person name="James T.Y."/>
            <person name="O'Malley M.A."/>
            <person name="Stajich J.E."/>
            <person name="Spatafora J.W."/>
            <person name="Visel A."/>
            <person name="Grigoriev I.V."/>
        </authorList>
    </citation>
    <scope>NUCLEOTIDE SEQUENCE [LARGE SCALE GENOMIC DNA]</scope>
    <source>
        <strain evidence="4 5">NRRL 2496</strain>
    </source>
</reference>
<dbReference type="PANTHER" id="PTHR44229:SF4">
    <property type="entry name" value="15-HYDROXYPROSTAGLANDIN DEHYDROGENASE [NAD(+)]"/>
    <property type="match status" value="1"/>
</dbReference>